<protein>
    <submittedName>
        <fullName evidence="1">Uncharacterized protein</fullName>
    </submittedName>
</protein>
<dbReference type="Proteomes" id="UP001549110">
    <property type="component" value="Unassembled WGS sequence"/>
</dbReference>
<accession>A0ABV2EHF8</accession>
<name>A0ABV2EHF8_9CAUL</name>
<gene>
    <name evidence="1" type="ORF">ABID41_001568</name>
</gene>
<organism evidence="1 2">
    <name type="scientific">Phenylobacterium koreense</name>
    <dbReference type="NCBI Taxonomy" id="266125"/>
    <lineage>
        <taxon>Bacteria</taxon>
        <taxon>Pseudomonadati</taxon>
        <taxon>Pseudomonadota</taxon>
        <taxon>Alphaproteobacteria</taxon>
        <taxon>Caulobacterales</taxon>
        <taxon>Caulobacteraceae</taxon>
        <taxon>Phenylobacterium</taxon>
    </lineage>
</organism>
<evidence type="ECO:0000313" key="2">
    <source>
        <dbReference type="Proteomes" id="UP001549110"/>
    </source>
</evidence>
<dbReference type="RefSeq" id="WP_354297383.1">
    <property type="nucleotide sequence ID" value="NZ_JBEPLU010000001.1"/>
</dbReference>
<keyword evidence="2" id="KW-1185">Reference proteome</keyword>
<dbReference type="EMBL" id="JBEPLU010000001">
    <property type="protein sequence ID" value="MET3526473.1"/>
    <property type="molecule type" value="Genomic_DNA"/>
</dbReference>
<reference evidence="1 2" key="1">
    <citation type="submission" date="2024-06" db="EMBL/GenBank/DDBJ databases">
        <title>Genomic Encyclopedia of Type Strains, Phase IV (KMG-IV): sequencing the most valuable type-strain genomes for metagenomic binning, comparative biology and taxonomic classification.</title>
        <authorList>
            <person name="Goeker M."/>
        </authorList>
    </citation>
    <scope>NUCLEOTIDE SEQUENCE [LARGE SCALE GENOMIC DNA]</scope>
    <source>
        <strain evidence="1 2">DSM 17809</strain>
    </source>
</reference>
<sequence length="72" mass="7995">MKDRPLNLIHLALEQFLCGLDFDPRLANGAQSKDRLNGSFRVVEFASEYCVLARQPGQNNTVGHSLTVPLDP</sequence>
<evidence type="ECO:0000313" key="1">
    <source>
        <dbReference type="EMBL" id="MET3526473.1"/>
    </source>
</evidence>
<proteinExistence type="predicted"/>
<comment type="caution">
    <text evidence="1">The sequence shown here is derived from an EMBL/GenBank/DDBJ whole genome shotgun (WGS) entry which is preliminary data.</text>
</comment>